<feature type="domain" description="G-protein coupled receptors family 1 profile" evidence="10">
    <location>
        <begin position="28"/>
        <end position="272"/>
    </location>
</feature>
<feature type="transmembrane region" description="Helical" evidence="9">
    <location>
        <begin position="129"/>
        <end position="154"/>
    </location>
</feature>
<dbReference type="Pfam" id="PF00001">
    <property type="entry name" value="7tm_1"/>
    <property type="match status" value="1"/>
</dbReference>
<keyword evidence="8" id="KW-0807">Transducer</keyword>
<feature type="transmembrane region" description="Helical" evidence="9">
    <location>
        <begin position="220"/>
        <end position="240"/>
    </location>
</feature>
<protein>
    <submittedName>
        <fullName evidence="12">5-hydroxytryptamine receptor 4-like</fullName>
    </submittedName>
</protein>
<evidence type="ECO:0000313" key="11">
    <source>
        <dbReference type="Proteomes" id="UP000694865"/>
    </source>
</evidence>
<accession>A0ABM0LW46</accession>
<dbReference type="SMART" id="SM01381">
    <property type="entry name" value="7TM_GPCR_Srsx"/>
    <property type="match status" value="1"/>
</dbReference>
<dbReference type="SUPFAM" id="SSF81321">
    <property type="entry name" value="Family A G protein-coupled receptor-like"/>
    <property type="match status" value="1"/>
</dbReference>
<dbReference type="GeneID" id="102807419"/>
<dbReference type="PROSITE" id="PS50262">
    <property type="entry name" value="G_PROTEIN_RECEP_F1_2"/>
    <property type="match status" value="1"/>
</dbReference>
<feature type="transmembrane region" description="Helical" evidence="9">
    <location>
        <begin position="174"/>
        <end position="199"/>
    </location>
</feature>
<keyword evidence="7" id="KW-0675">Receptor</keyword>
<feature type="transmembrane region" description="Helical" evidence="9">
    <location>
        <begin position="12"/>
        <end position="36"/>
    </location>
</feature>
<keyword evidence="2" id="KW-1003">Cell membrane</keyword>
<proteinExistence type="predicted"/>
<keyword evidence="3 9" id="KW-0812">Transmembrane</keyword>
<feature type="transmembrane region" description="Helical" evidence="9">
    <location>
        <begin position="252"/>
        <end position="275"/>
    </location>
</feature>
<dbReference type="Gene3D" id="1.20.1070.10">
    <property type="entry name" value="Rhodopsin 7-helix transmembrane proteins"/>
    <property type="match status" value="1"/>
</dbReference>
<dbReference type="InterPro" id="IPR000276">
    <property type="entry name" value="GPCR_Rhodpsn"/>
</dbReference>
<evidence type="ECO:0000256" key="9">
    <source>
        <dbReference type="SAM" id="Phobius"/>
    </source>
</evidence>
<name>A0ABM0LW46_SACKO</name>
<evidence type="ECO:0000256" key="6">
    <source>
        <dbReference type="ARBA" id="ARBA00023136"/>
    </source>
</evidence>
<evidence type="ECO:0000259" key="10">
    <source>
        <dbReference type="PROSITE" id="PS50262"/>
    </source>
</evidence>
<feature type="transmembrane region" description="Helical" evidence="9">
    <location>
        <begin position="48"/>
        <end position="70"/>
    </location>
</feature>
<dbReference type="RefSeq" id="XP_006811987.1">
    <property type="nucleotide sequence ID" value="XM_006811924.1"/>
</dbReference>
<keyword evidence="6 9" id="KW-0472">Membrane</keyword>
<keyword evidence="4 9" id="KW-1133">Transmembrane helix</keyword>
<evidence type="ECO:0000256" key="8">
    <source>
        <dbReference type="ARBA" id="ARBA00023224"/>
    </source>
</evidence>
<evidence type="ECO:0000256" key="2">
    <source>
        <dbReference type="ARBA" id="ARBA00022475"/>
    </source>
</evidence>
<evidence type="ECO:0000256" key="7">
    <source>
        <dbReference type="ARBA" id="ARBA00023170"/>
    </source>
</evidence>
<organism evidence="11 12">
    <name type="scientific">Saccoglossus kowalevskii</name>
    <name type="common">Acorn worm</name>
    <dbReference type="NCBI Taxonomy" id="10224"/>
    <lineage>
        <taxon>Eukaryota</taxon>
        <taxon>Metazoa</taxon>
        <taxon>Hemichordata</taxon>
        <taxon>Enteropneusta</taxon>
        <taxon>Harrimaniidae</taxon>
        <taxon>Saccoglossus</taxon>
    </lineage>
</organism>
<evidence type="ECO:0000256" key="5">
    <source>
        <dbReference type="ARBA" id="ARBA00023040"/>
    </source>
</evidence>
<dbReference type="PRINTS" id="PR00237">
    <property type="entry name" value="GPCRRHODOPSN"/>
</dbReference>
<reference evidence="12" key="1">
    <citation type="submission" date="2025-08" db="UniProtKB">
        <authorList>
            <consortium name="RefSeq"/>
        </authorList>
    </citation>
    <scope>IDENTIFICATION</scope>
    <source>
        <tissue evidence="12">Testes</tissue>
    </source>
</reference>
<feature type="transmembrane region" description="Helical" evidence="9">
    <location>
        <begin position="90"/>
        <end position="108"/>
    </location>
</feature>
<keyword evidence="5" id="KW-0297">G-protein coupled receptor</keyword>
<dbReference type="Proteomes" id="UP000694865">
    <property type="component" value="Unplaced"/>
</dbReference>
<gene>
    <name evidence="12" type="primary">LOC102807419</name>
</gene>
<keyword evidence="11" id="KW-1185">Reference proteome</keyword>
<sequence>MSADSRDEISKHIGSIFLIVIITLSITGNMLVIAAVMYSAKLREQFSIYFIVNLSLTDLTNATFVMPFATASFMNDSWSFGPLICEMNCALNYMCIITSMLTLCFIAVERYIAAVDTSMHRRSVTKKTILVIITFSWVQAFVFAIIPVASSWVTYDYWESVCAIDWNHGGLRPLVYVITAFILCFLLPSVIMSVAYIRLYRAVSNTCSINPSEKRIMQSLVVIVTLFLVCMSPFCVTKLIKICFSKYSIPHAVNTLATFMQFSASAVNPIIYAFFRRDLRLVFKRMLCFKRFAKVEPGSGVTTVFSLTGRQQTAKNISDIQHDPNLKQQTFIEEDMEVENDLDLDVFYLDEAPQSGNACMLSKC</sequence>
<dbReference type="CDD" id="cd14967">
    <property type="entry name" value="7tmA_amine_R-like"/>
    <property type="match status" value="1"/>
</dbReference>
<evidence type="ECO:0000313" key="12">
    <source>
        <dbReference type="RefSeq" id="XP_006811987.1"/>
    </source>
</evidence>
<evidence type="ECO:0000256" key="1">
    <source>
        <dbReference type="ARBA" id="ARBA00004651"/>
    </source>
</evidence>
<evidence type="ECO:0000256" key="3">
    <source>
        <dbReference type="ARBA" id="ARBA00022692"/>
    </source>
</evidence>
<evidence type="ECO:0000256" key="4">
    <source>
        <dbReference type="ARBA" id="ARBA00022989"/>
    </source>
</evidence>
<comment type="subcellular location">
    <subcellularLocation>
        <location evidence="1">Cell membrane</location>
        <topology evidence="1">Multi-pass membrane protein</topology>
    </subcellularLocation>
</comment>
<dbReference type="InterPro" id="IPR017452">
    <property type="entry name" value="GPCR_Rhodpsn_7TM"/>
</dbReference>
<dbReference type="PANTHER" id="PTHR22752">
    <property type="entry name" value="G PROTEIN-COUPLED RECEPTOR"/>
    <property type="match status" value="1"/>
</dbReference>